<name>A0ABS2FU39_9FIRM</name>
<evidence type="ECO:0000313" key="2">
    <source>
        <dbReference type="EMBL" id="MBM6850870.1"/>
    </source>
</evidence>
<keyword evidence="1" id="KW-1133">Transmembrane helix</keyword>
<dbReference type="InterPro" id="IPR025480">
    <property type="entry name" value="DUF4330"/>
</dbReference>
<accession>A0ABS2FU39</accession>
<sequence length="164" mass="17813">MEEKAKRIGKFNIIDIIAVILILAVVAFGAWKLLGSSGGGTDGETGMVKVTYVVKCEGVPAELYETCKAHLPSDLMASGALVGGQIESVEMEPYYVLGPDGQWIEDPEQVTLFFTATTETPAGEVMTTKVGDQEVRIGKTDYILKSEYIEFSDGTIVDVQWEEP</sequence>
<gene>
    <name evidence="2" type="ORF">H9X91_05390</name>
</gene>
<keyword evidence="3" id="KW-1185">Reference proteome</keyword>
<proteinExistence type="predicted"/>
<protein>
    <submittedName>
        <fullName evidence="2">DUF4330 domain-containing protein</fullName>
    </submittedName>
</protein>
<evidence type="ECO:0000313" key="3">
    <source>
        <dbReference type="Proteomes" id="UP000719500"/>
    </source>
</evidence>
<dbReference type="EMBL" id="JACSNX010000005">
    <property type="protein sequence ID" value="MBM6850870.1"/>
    <property type="molecule type" value="Genomic_DNA"/>
</dbReference>
<comment type="caution">
    <text evidence="2">The sequence shown here is derived from an EMBL/GenBank/DDBJ whole genome shotgun (WGS) entry which is preliminary data.</text>
</comment>
<dbReference type="Pfam" id="PF14221">
    <property type="entry name" value="DUF4330"/>
    <property type="match status" value="1"/>
</dbReference>
<dbReference type="RefSeq" id="WP_204803326.1">
    <property type="nucleotide sequence ID" value="NZ_JACSNX010000005.1"/>
</dbReference>
<reference evidence="2 3" key="1">
    <citation type="journal article" date="2021" name="Sci. Rep.">
        <title>The distribution of antibiotic resistance genes in chicken gut microbiota commensals.</title>
        <authorList>
            <person name="Juricova H."/>
            <person name="Matiasovicova J."/>
            <person name="Kubasova T."/>
            <person name="Cejkova D."/>
            <person name="Rychlik I."/>
        </authorList>
    </citation>
    <scope>NUCLEOTIDE SEQUENCE [LARGE SCALE GENOMIC DNA]</scope>
    <source>
        <strain evidence="2 3">An411</strain>
    </source>
</reference>
<organism evidence="2 3">
    <name type="scientific">Oscillibacter valericigenes</name>
    <dbReference type="NCBI Taxonomy" id="351091"/>
    <lineage>
        <taxon>Bacteria</taxon>
        <taxon>Bacillati</taxon>
        <taxon>Bacillota</taxon>
        <taxon>Clostridia</taxon>
        <taxon>Eubacteriales</taxon>
        <taxon>Oscillospiraceae</taxon>
        <taxon>Oscillibacter</taxon>
    </lineage>
</organism>
<keyword evidence="1" id="KW-0472">Membrane</keyword>
<feature type="transmembrane region" description="Helical" evidence="1">
    <location>
        <begin position="12"/>
        <end position="31"/>
    </location>
</feature>
<keyword evidence="1" id="KW-0812">Transmembrane</keyword>
<evidence type="ECO:0000256" key="1">
    <source>
        <dbReference type="SAM" id="Phobius"/>
    </source>
</evidence>
<dbReference type="Proteomes" id="UP000719500">
    <property type="component" value="Unassembled WGS sequence"/>
</dbReference>